<evidence type="ECO:0000256" key="12">
    <source>
        <dbReference type="HAMAP-Rule" id="MF_00111"/>
    </source>
</evidence>
<dbReference type="HAMAP" id="MF_00111">
    <property type="entry name" value="MurA"/>
    <property type="match status" value="1"/>
</dbReference>
<keyword evidence="7 12" id="KW-0573">Peptidoglycan synthesis</keyword>
<feature type="modified residue" description="2-(S-cysteinyl)pyruvic acid O-phosphothioketal" evidence="12">
    <location>
        <position position="116"/>
    </location>
</feature>
<keyword evidence="6 12" id="KW-0133">Cell shape</keyword>
<evidence type="ECO:0000256" key="11">
    <source>
        <dbReference type="ARBA" id="ARBA00047527"/>
    </source>
</evidence>
<comment type="caution">
    <text evidence="12">Lacks conserved residue(s) required for the propagation of feature annotation.</text>
</comment>
<dbReference type="Proteomes" id="UP000824072">
    <property type="component" value="Unassembled WGS sequence"/>
</dbReference>
<reference evidence="14" key="2">
    <citation type="journal article" date="2021" name="PeerJ">
        <title>Extensive microbial diversity within the chicken gut microbiome revealed by metagenomics and culture.</title>
        <authorList>
            <person name="Gilroy R."/>
            <person name="Ravi A."/>
            <person name="Getino M."/>
            <person name="Pursley I."/>
            <person name="Horton D.L."/>
            <person name="Alikhan N.F."/>
            <person name="Baker D."/>
            <person name="Gharbi K."/>
            <person name="Hall N."/>
            <person name="Watson M."/>
            <person name="Adriaenssens E.M."/>
            <person name="Foster-Nyarko E."/>
            <person name="Jarju S."/>
            <person name="Secka A."/>
            <person name="Antonio M."/>
            <person name="Oren A."/>
            <person name="Chaudhuri R.R."/>
            <person name="La Ragione R."/>
            <person name="Hildebrand F."/>
            <person name="Pallen M.J."/>
        </authorList>
    </citation>
    <scope>NUCLEOTIDE SEQUENCE</scope>
    <source>
        <strain evidence="14">ChiHcec3-11533</strain>
    </source>
</reference>
<name>A0A9D1ID63_9FIRM</name>
<evidence type="ECO:0000256" key="5">
    <source>
        <dbReference type="ARBA" id="ARBA00022679"/>
    </source>
</evidence>
<gene>
    <name evidence="12 14" type="primary">murA</name>
    <name evidence="14" type="ORF">IAB02_04715</name>
</gene>
<dbReference type="GO" id="GO:0005737">
    <property type="term" value="C:cytoplasm"/>
    <property type="evidence" value="ECO:0007669"/>
    <property type="project" value="UniProtKB-SubCell"/>
</dbReference>
<dbReference type="GO" id="GO:0008360">
    <property type="term" value="P:regulation of cell shape"/>
    <property type="evidence" value="ECO:0007669"/>
    <property type="project" value="UniProtKB-KW"/>
</dbReference>
<dbReference type="AlphaFoldDB" id="A0A9D1ID63"/>
<dbReference type="InterPro" id="IPR050068">
    <property type="entry name" value="MurA_subfamily"/>
</dbReference>
<feature type="binding site" evidence="12">
    <location>
        <begin position="121"/>
        <end position="125"/>
    </location>
    <ligand>
        <name>UDP-N-acetyl-alpha-D-glucosamine</name>
        <dbReference type="ChEBI" id="CHEBI:57705"/>
    </ligand>
</feature>
<sequence length="415" mass="44481">MGMYRVIGGRRIAGEVRVGCAKNAVLPILAATILTREPVTIEDCPELSDVKNMLAILETLGCHIQATPEGVRIDAGCAGRYEMPEHLSKQLRSSIFMLGPLIGRFRRAKVTYPGGCEIGQRPIDLHLKGLRALGVTIREEHGMIYCDGQKLRGAEVYLDFPSVGATENVMMAAVLARGETTIHNAAREPEIRDLQDFINCLGGCVRGGGTDCVRIRGVSTLSGAHYRPLSDRIVAGTLLAAAAATRGELTLRDVVSSDLGAVTDKLRQAGCDLQVEEDKIVLSAQGKLKPFEISTQPFPGFPTDLQAQFMALACAIEGASVIVENVFENRFAHAAQLRRMGADIFLSNRLAVVRGGRLQGAQVQAGDLRGGAALVIAALAAEGESVIENVELIDRGYASLEKTLSRLGAQIRRIG</sequence>
<keyword evidence="4 12" id="KW-0132">Cell division</keyword>
<keyword evidence="8 12" id="KW-0131">Cell cycle</keyword>
<evidence type="ECO:0000256" key="8">
    <source>
        <dbReference type="ARBA" id="ARBA00023306"/>
    </source>
</evidence>
<dbReference type="GO" id="GO:0071555">
    <property type="term" value="P:cell wall organization"/>
    <property type="evidence" value="ECO:0007669"/>
    <property type="project" value="UniProtKB-KW"/>
</dbReference>
<feature type="binding site" evidence="12">
    <location>
        <position position="304"/>
    </location>
    <ligand>
        <name>UDP-N-acetyl-alpha-D-glucosamine</name>
        <dbReference type="ChEBI" id="CHEBI:57705"/>
    </ligand>
</feature>
<evidence type="ECO:0000256" key="2">
    <source>
        <dbReference type="ARBA" id="ARBA00004752"/>
    </source>
</evidence>
<dbReference type="InterPro" id="IPR013792">
    <property type="entry name" value="RNA3'P_cycl/enolpyr_Trfase_a/b"/>
</dbReference>
<evidence type="ECO:0000256" key="7">
    <source>
        <dbReference type="ARBA" id="ARBA00022984"/>
    </source>
</evidence>
<comment type="caution">
    <text evidence="14">The sequence shown here is derived from an EMBL/GenBank/DDBJ whole genome shotgun (WGS) entry which is preliminary data.</text>
</comment>
<keyword evidence="5 12" id="KW-0808">Transferase</keyword>
<evidence type="ECO:0000256" key="9">
    <source>
        <dbReference type="ARBA" id="ARBA00023316"/>
    </source>
</evidence>
<comment type="catalytic activity">
    <reaction evidence="11 12">
        <text>phosphoenolpyruvate + UDP-N-acetyl-alpha-D-glucosamine = UDP-N-acetyl-3-O-(1-carboxyvinyl)-alpha-D-glucosamine + phosphate</text>
        <dbReference type="Rhea" id="RHEA:18681"/>
        <dbReference type="ChEBI" id="CHEBI:43474"/>
        <dbReference type="ChEBI" id="CHEBI:57705"/>
        <dbReference type="ChEBI" id="CHEBI:58702"/>
        <dbReference type="ChEBI" id="CHEBI:68483"/>
        <dbReference type="EC" id="2.5.1.7"/>
    </reaction>
</comment>
<feature type="binding site" evidence="12">
    <location>
        <position position="92"/>
    </location>
    <ligand>
        <name>UDP-N-acetyl-alpha-D-glucosamine</name>
        <dbReference type="ChEBI" id="CHEBI:57705"/>
    </ligand>
</feature>
<evidence type="ECO:0000313" key="15">
    <source>
        <dbReference type="Proteomes" id="UP000824072"/>
    </source>
</evidence>
<evidence type="ECO:0000256" key="4">
    <source>
        <dbReference type="ARBA" id="ARBA00022618"/>
    </source>
</evidence>
<dbReference type="SUPFAM" id="SSF55205">
    <property type="entry name" value="EPT/RTPC-like"/>
    <property type="match status" value="1"/>
</dbReference>
<accession>A0A9D1ID63</accession>
<dbReference type="NCBIfam" id="TIGR01072">
    <property type="entry name" value="murA"/>
    <property type="match status" value="1"/>
</dbReference>
<evidence type="ECO:0000256" key="10">
    <source>
        <dbReference type="ARBA" id="ARBA00038367"/>
    </source>
</evidence>
<dbReference type="PANTHER" id="PTHR43783">
    <property type="entry name" value="UDP-N-ACETYLGLUCOSAMINE 1-CARBOXYVINYLTRANSFERASE"/>
    <property type="match status" value="1"/>
</dbReference>
<feature type="binding site" evidence="12">
    <location>
        <position position="326"/>
    </location>
    <ligand>
        <name>UDP-N-acetyl-alpha-D-glucosamine</name>
        <dbReference type="ChEBI" id="CHEBI:57705"/>
    </ligand>
</feature>
<proteinExistence type="inferred from homology"/>
<dbReference type="PANTHER" id="PTHR43783:SF1">
    <property type="entry name" value="UDP-N-ACETYLGLUCOSAMINE 1-CARBOXYVINYLTRANSFERASE"/>
    <property type="match status" value="1"/>
</dbReference>
<evidence type="ECO:0000256" key="6">
    <source>
        <dbReference type="ARBA" id="ARBA00022960"/>
    </source>
</evidence>
<dbReference type="GO" id="GO:0008760">
    <property type="term" value="F:UDP-N-acetylglucosamine 1-carboxyvinyltransferase activity"/>
    <property type="evidence" value="ECO:0007669"/>
    <property type="project" value="UniProtKB-UniRule"/>
</dbReference>
<dbReference type="NCBIfam" id="NF006873">
    <property type="entry name" value="PRK09369.1"/>
    <property type="match status" value="1"/>
</dbReference>
<dbReference type="CDD" id="cd01555">
    <property type="entry name" value="UdpNAET"/>
    <property type="match status" value="1"/>
</dbReference>
<comment type="pathway">
    <text evidence="2 12">Cell wall biogenesis; peptidoglycan biosynthesis.</text>
</comment>
<dbReference type="InterPro" id="IPR036968">
    <property type="entry name" value="Enolpyruvate_Tfrase_sf"/>
</dbReference>
<keyword evidence="3 12" id="KW-0963">Cytoplasm</keyword>
<protein>
    <recommendedName>
        <fullName evidence="12">UDP-N-acetylglucosamine 1-carboxyvinyltransferase</fullName>
        <ecNumber evidence="12">2.5.1.7</ecNumber>
    </recommendedName>
    <alternativeName>
        <fullName evidence="12">Enoylpyruvate transferase</fullName>
    </alternativeName>
    <alternativeName>
        <fullName evidence="12">UDP-N-acetylglucosamine enolpyruvyl transferase</fullName>
        <shortName evidence="12">EPT</shortName>
    </alternativeName>
</protein>
<dbReference type="GO" id="GO:0009252">
    <property type="term" value="P:peptidoglycan biosynthetic process"/>
    <property type="evidence" value="ECO:0007669"/>
    <property type="project" value="UniProtKB-UniRule"/>
</dbReference>
<dbReference type="Gene3D" id="3.65.10.10">
    <property type="entry name" value="Enolpyruvate transferase domain"/>
    <property type="match status" value="2"/>
</dbReference>
<organism evidence="14 15">
    <name type="scientific">Candidatus Pullichristensenella excrementigallinarum</name>
    <dbReference type="NCBI Taxonomy" id="2840907"/>
    <lineage>
        <taxon>Bacteria</taxon>
        <taxon>Bacillati</taxon>
        <taxon>Bacillota</taxon>
        <taxon>Clostridia</taxon>
        <taxon>Candidatus Pullichristensenella</taxon>
    </lineage>
</organism>
<feature type="binding site" evidence="12">
    <location>
        <begin position="22"/>
        <end position="23"/>
    </location>
    <ligand>
        <name>phosphoenolpyruvate</name>
        <dbReference type="ChEBI" id="CHEBI:58702"/>
    </ligand>
</feature>
<dbReference type="EMBL" id="DVMU01000103">
    <property type="protein sequence ID" value="HIU33844.1"/>
    <property type="molecule type" value="Genomic_DNA"/>
</dbReference>
<feature type="domain" description="Enolpyruvate transferase" evidence="13">
    <location>
        <begin position="8"/>
        <end position="404"/>
    </location>
</feature>
<dbReference type="InterPro" id="IPR001986">
    <property type="entry name" value="Enolpyruvate_Tfrase_dom"/>
</dbReference>
<dbReference type="GO" id="GO:0051301">
    <property type="term" value="P:cell division"/>
    <property type="evidence" value="ECO:0007669"/>
    <property type="project" value="UniProtKB-KW"/>
</dbReference>
<reference evidence="14" key="1">
    <citation type="submission" date="2020-10" db="EMBL/GenBank/DDBJ databases">
        <authorList>
            <person name="Gilroy R."/>
        </authorList>
    </citation>
    <scope>NUCLEOTIDE SEQUENCE</scope>
    <source>
        <strain evidence="14">ChiHcec3-11533</strain>
    </source>
</reference>
<dbReference type="InterPro" id="IPR005750">
    <property type="entry name" value="UDP_GlcNAc_COvinyl_MurA"/>
</dbReference>
<keyword evidence="12" id="KW-0670">Pyruvate</keyword>
<comment type="function">
    <text evidence="12">Cell wall formation. Adds enolpyruvyl to UDP-N-acetylglucosamine.</text>
</comment>
<feature type="active site" description="Proton donor" evidence="12">
    <location>
        <position position="116"/>
    </location>
</feature>
<evidence type="ECO:0000256" key="1">
    <source>
        <dbReference type="ARBA" id="ARBA00004496"/>
    </source>
</evidence>
<comment type="subcellular location">
    <subcellularLocation>
        <location evidence="1 12">Cytoplasm</location>
    </subcellularLocation>
</comment>
<evidence type="ECO:0000259" key="13">
    <source>
        <dbReference type="Pfam" id="PF00275"/>
    </source>
</evidence>
<comment type="similarity">
    <text evidence="10 12">Belongs to the EPSP synthase family. MurA subfamily.</text>
</comment>
<evidence type="ECO:0000256" key="3">
    <source>
        <dbReference type="ARBA" id="ARBA00022490"/>
    </source>
</evidence>
<dbReference type="Pfam" id="PF00275">
    <property type="entry name" value="EPSP_synthase"/>
    <property type="match status" value="1"/>
</dbReference>
<keyword evidence="9 12" id="KW-0961">Cell wall biogenesis/degradation</keyword>
<evidence type="ECO:0000313" key="14">
    <source>
        <dbReference type="EMBL" id="HIU33844.1"/>
    </source>
</evidence>
<dbReference type="GO" id="GO:0019277">
    <property type="term" value="P:UDP-N-acetylgalactosamine biosynthetic process"/>
    <property type="evidence" value="ECO:0007669"/>
    <property type="project" value="InterPro"/>
</dbReference>
<dbReference type="EC" id="2.5.1.7" evidence="12"/>